<dbReference type="Proteomes" id="UP000321337">
    <property type="component" value="Unassembled WGS sequence"/>
</dbReference>
<dbReference type="InterPro" id="IPR012348">
    <property type="entry name" value="RNR-like"/>
</dbReference>
<proteinExistence type="predicted"/>
<dbReference type="Pfam" id="PF04945">
    <property type="entry name" value="YHS"/>
    <property type="match status" value="1"/>
</dbReference>
<dbReference type="AlphaFoldDB" id="A0A512LA93"/>
<evidence type="ECO:0000313" key="2">
    <source>
        <dbReference type="EMBL" id="GEP31372.1"/>
    </source>
</evidence>
<dbReference type="Gene3D" id="1.10.620.20">
    <property type="entry name" value="Ribonucleotide Reductase, subunit A"/>
    <property type="match status" value="1"/>
</dbReference>
<dbReference type="InterPro" id="IPR007029">
    <property type="entry name" value="YHS_dom"/>
</dbReference>
<dbReference type="EMBL" id="BKAD01000029">
    <property type="protein sequence ID" value="GEP31372.1"/>
    <property type="molecule type" value="Genomic_DNA"/>
</dbReference>
<gene>
    <name evidence="2" type="ORF">TPL01_25100</name>
</gene>
<dbReference type="RefSeq" id="WP_198415372.1">
    <property type="nucleotide sequence ID" value="NZ_AP021884.1"/>
</dbReference>
<sequence length="63" mass="6540">MAIDPVCKMNVEPEKAVAKAEHAGQVYYFCSEACHKAFTAEPQKYAGGAQGGKGSCCGGSSCH</sequence>
<dbReference type="InterPro" id="IPR009078">
    <property type="entry name" value="Ferritin-like_SF"/>
</dbReference>
<comment type="caution">
    <text evidence="2">The sequence shown here is derived from an EMBL/GenBank/DDBJ whole genome shotgun (WGS) entry which is preliminary data.</text>
</comment>
<evidence type="ECO:0000313" key="3">
    <source>
        <dbReference type="Proteomes" id="UP000321337"/>
    </source>
</evidence>
<dbReference type="InterPro" id="IPR011017">
    <property type="entry name" value="TRASH_dom"/>
</dbReference>
<dbReference type="SMART" id="SM00746">
    <property type="entry name" value="TRASH"/>
    <property type="match status" value="1"/>
</dbReference>
<protein>
    <recommendedName>
        <fullName evidence="1">TRASH domain-containing protein</fullName>
    </recommendedName>
</protein>
<reference evidence="2 3" key="1">
    <citation type="submission" date="2019-07" db="EMBL/GenBank/DDBJ databases">
        <title>Whole genome shotgun sequence of Thiobacillus plumbophilus NBRC 107929.</title>
        <authorList>
            <person name="Hosoyama A."/>
            <person name="Uohara A."/>
            <person name="Ohji S."/>
            <person name="Ichikawa N."/>
        </authorList>
    </citation>
    <scope>NUCLEOTIDE SEQUENCE [LARGE SCALE GENOMIC DNA]</scope>
    <source>
        <strain evidence="2 3">NBRC 107929</strain>
    </source>
</reference>
<keyword evidence="3" id="KW-1185">Reference proteome</keyword>
<accession>A0A512LA93</accession>
<dbReference type="GO" id="GO:0016491">
    <property type="term" value="F:oxidoreductase activity"/>
    <property type="evidence" value="ECO:0007669"/>
    <property type="project" value="InterPro"/>
</dbReference>
<feature type="domain" description="TRASH" evidence="1">
    <location>
        <begin position="4"/>
        <end position="42"/>
    </location>
</feature>
<dbReference type="SUPFAM" id="SSF47240">
    <property type="entry name" value="Ferritin-like"/>
    <property type="match status" value="1"/>
</dbReference>
<organism evidence="2 3">
    <name type="scientific">Sulfuriferula plumbiphila</name>
    <dbReference type="NCBI Taxonomy" id="171865"/>
    <lineage>
        <taxon>Bacteria</taxon>
        <taxon>Pseudomonadati</taxon>
        <taxon>Pseudomonadota</taxon>
        <taxon>Betaproteobacteria</taxon>
        <taxon>Nitrosomonadales</taxon>
        <taxon>Sulfuricellaceae</taxon>
        <taxon>Sulfuriferula</taxon>
    </lineage>
</organism>
<evidence type="ECO:0000259" key="1">
    <source>
        <dbReference type="SMART" id="SM00746"/>
    </source>
</evidence>
<name>A0A512LA93_9PROT</name>